<dbReference type="Pfam" id="PF00028">
    <property type="entry name" value="Cadherin"/>
    <property type="match status" value="8"/>
</dbReference>
<dbReference type="PANTHER" id="PTHR24025:SF31">
    <property type="entry name" value="NEURAL-CADHERIN"/>
    <property type="match status" value="1"/>
</dbReference>
<dbReference type="InterPro" id="IPR015919">
    <property type="entry name" value="Cadherin-like_sf"/>
</dbReference>
<feature type="domain" description="Cadherin" evidence="16">
    <location>
        <begin position="460"/>
        <end position="566"/>
    </location>
</feature>
<evidence type="ECO:0000256" key="8">
    <source>
        <dbReference type="ARBA" id="ARBA00022837"/>
    </source>
</evidence>
<dbReference type="GO" id="GO:0005911">
    <property type="term" value="C:cell-cell junction"/>
    <property type="evidence" value="ECO:0007669"/>
    <property type="project" value="TreeGrafter"/>
</dbReference>
<evidence type="ECO:0000256" key="12">
    <source>
        <dbReference type="ARBA" id="ARBA00023157"/>
    </source>
</evidence>
<evidence type="ECO:0000256" key="10">
    <source>
        <dbReference type="ARBA" id="ARBA00022989"/>
    </source>
</evidence>
<evidence type="ECO:0000259" key="16">
    <source>
        <dbReference type="PROSITE" id="PS50268"/>
    </source>
</evidence>
<dbReference type="FunFam" id="2.60.40.60:FF:000010">
    <property type="entry name" value="Cadherin EGF LAG seven-pass G-type receptor 3"/>
    <property type="match status" value="1"/>
</dbReference>
<dbReference type="GO" id="GO:0007156">
    <property type="term" value="P:homophilic cell adhesion via plasma membrane adhesion molecules"/>
    <property type="evidence" value="ECO:0007669"/>
    <property type="project" value="InterPro"/>
</dbReference>
<evidence type="ECO:0000256" key="13">
    <source>
        <dbReference type="ARBA" id="ARBA00023180"/>
    </source>
</evidence>
<evidence type="ECO:0000256" key="14">
    <source>
        <dbReference type="PROSITE-ProRule" id="PRU00043"/>
    </source>
</evidence>
<feature type="domain" description="Cadherin" evidence="16">
    <location>
        <begin position="353"/>
        <end position="459"/>
    </location>
</feature>
<name>A0A085NT73_9BILA</name>
<reference evidence="17" key="1">
    <citation type="journal article" date="2014" name="Nat. Genet.">
        <title>Genome and transcriptome of the porcine whipworm Trichuris suis.</title>
        <authorList>
            <person name="Jex A.R."/>
            <person name="Nejsum P."/>
            <person name="Schwarz E.M."/>
            <person name="Hu L."/>
            <person name="Young N.D."/>
            <person name="Hall R.S."/>
            <person name="Korhonen P.K."/>
            <person name="Liao S."/>
            <person name="Thamsborg S."/>
            <person name="Xia J."/>
            <person name="Xu P."/>
            <person name="Wang S."/>
            <person name="Scheerlinck J.P."/>
            <person name="Hofmann A."/>
            <person name="Sternberg P.W."/>
            <person name="Wang J."/>
            <person name="Gasser R.B."/>
        </authorList>
    </citation>
    <scope>NUCLEOTIDE SEQUENCE [LARGE SCALE GENOMIC DNA]</scope>
    <source>
        <strain evidence="17">DCEP-RM93F</strain>
    </source>
</reference>
<evidence type="ECO:0000256" key="9">
    <source>
        <dbReference type="ARBA" id="ARBA00022889"/>
    </source>
</evidence>
<feature type="chain" id="PRO_5001796156" description="Cadherin domain-containing protein" evidence="15">
    <location>
        <begin position="21"/>
        <end position="1070"/>
    </location>
</feature>
<feature type="signal peptide" evidence="15">
    <location>
        <begin position="1"/>
        <end position="20"/>
    </location>
</feature>
<dbReference type="AlphaFoldDB" id="A0A085NT73"/>
<evidence type="ECO:0000256" key="7">
    <source>
        <dbReference type="ARBA" id="ARBA00022737"/>
    </source>
</evidence>
<feature type="domain" description="Cadherin" evidence="16">
    <location>
        <begin position="240"/>
        <end position="352"/>
    </location>
</feature>
<dbReference type="SUPFAM" id="SSF49313">
    <property type="entry name" value="Cadherin-like"/>
    <property type="match status" value="9"/>
</dbReference>
<evidence type="ECO:0000256" key="1">
    <source>
        <dbReference type="ARBA" id="ARBA00004221"/>
    </source>
</evidence>
<dbReference type="SMART" id="SM00112">
    <property type="entry name" value="CA"/>
    <property type="match status" value="8"/>
</dbReference>
<keyword evidence="6 15" id="KW-0732">Signal</keyword>
<feature type="domain" description="Cadherin" evidence="16">
    <location>
        <begin position="135"/>
        <end position="239"/>
    </location>
</feature>
<dbReference type="PRINTS" id="PR00205">
    <property type="entry name" value="CADHERIN"/>
</dbReference>
<dbReference type="GO" id="GO:0016339">
    <property type="term" value="P:calcium-dependent cell-cell adhesion via plasma membrane cell adhesion molecules"/>
    <property type="evidence" value="ECO:0007669"/>
    <property type="project" value="UniProtKB-ARBA"/>
</dbReference>
<dbReference type="GO" id="GO:0051239">
    <property type="term" value="P:regulation of multicellular organismal process"/>
    <property type="evidence" value="ECO:0007669"/>
    <property type="project" value="UniProtKB-ARBA"/>
</dbReference>
<dbReference type="Pfam" id="PF23592">
    <property type="entry name" value="Cadherin_CELSR2_9th"/>
    <property type="match status" value="1"/>
</dbReference>
<proteinExistence type="predicted"/>
<dbReference type="InterPro" id="IPR002126">
    <property type="entry name" value="Cadherin-like_dom"/>
</dbReference>
<dbReference type="FunFam" id="2.60.40.60:FF:000005">
    <property type="entry name" value="Protocadherin 9"/>
    <property type="match status" value="1"/>
</dbReference>
<dbReference type="PROSITE" id="PS50268">
    <property type="entry name" value="CADHERIN_2"/>
    <property type="match status" value="8"/>
</dbReference>
<feature type="domain" description="Cadherin" evidence="16">
    <location>
        <begin position="880"/>
        <end position="987"/>
    </location>
</feature>
<dbReference type="PROSITE" id="PS00232">
    <property type="entry name" value="CADHERIN_1"/>
    <property type="match status" value="5"/>
</dbReference>
<keyword evidence="8 14" id="KW-0106">Calcium</keyword>
<dbReference type="InterPro" id="IPR050971">
    <property type="entry name" value="Cadherin-domain_protein"/>
</dbReference>
<feature type="domain" description="Cadherin" evidence="16">
    <location>
        <begin position="671"/>
        <end position="773"/>
    </location>
</feature>
<keyword evidence="5" id="KW-0812">Transmembrane</keyword>
<dbReference type="InterPro" id="IPR020894">
    <property type="entry name" value="Cadherin_CS"/>
</dbReference>
<evidence type="ECO:0000256" key="5">
    <source>
        <dbReference type="ARBA" id="ARBA00022692"/>
    </source>
</evidence>
<feature type="domain" description="Cadherin" evidence="16">
    <location>
        <begin position="774"/>
        <end position="879"/>
    </location>
</feature>
<keyword evidence="4" id="KW-0245">EGF-like domain</keyword>
<dbReference type="EMBL" id="KL367476">
    <property type="protein sequence ID" value="KFD72669.1"/>
    <property type="molecule type" value="Genomic_DNA"/>
</dbReference>
<dbReference type="FunFam" id="2.60.40.60:FF:000013">
    <property type="entry name" value="Cadherin EGF LAG seven-pass G-type receptor"/>
    <property type="match status" value="1"/>
</dbReference>
<keyword evidence="11" id="KW-0472">Membrane</keyword>
<dbReference type="CDD" id="cd11304">
    <property type="entry name" value="Cadherin_repeat"/>
    <property type="match status" value="8"/>
</dbReference>
<evidence type="ECO:0000256" key="15">
    <source>
        <dbReference type="SAM" id="SignalP"/>
    </source>
</evidence>
<evidence type="ECO:0000256" key="3">
    <source>
        <dbReference type="ARBA" id="ARBA00022475"/>
    </source>
</evidence>
<evidence type="ECO:0000256" key="4">
    <source>
        <dbReference type="ARBA" id="ARBA00022536"/>
    </source>
</evidence>
<accession>A0A085NT73</accession>
<dbReference type="GO" id="GO:0005509">
    <property type="term" value="F:calcium ion binding"/>
    <property type="evidence" value="ECO:0007669"/>
    <property type="project" value="UniProtKB-UniRule"/>
</dbReference>
<dbReference type="InterPro" id="IPR056286">
    <property type="entry name" value="Cadherin_CELSR1-3_9th"/>
</dbReference>
<feature type="domain" description="Cadherin" evidence="16">
    <location>
        <begin position="567"/>
        <end position="670"/>
    </location>
</feature>
<dbReference type="GO" id="GO:0048638">
    <property type="term" value="P:regulation of developmental growth"/>
    <property type="evidence" value="ECO:0007669"/>
    <property type="project" value="UniProtKB-ARBA"/>
</dbReference>
<keyword evidence="12" id="KW-1015">Disulfide bond</keyword>
<organism evidence="17">
    <name type="scientific">Trichuris suis</name>
    <name type="common">pig whipworm</name>
    <dbReference type="NCBI Taxonomy" id="68888"/>
    <lineage>
        <taxon>Eukaryota</taxon>
        <taxon>Metazoa</taxon>
        <taxon>Ecdysozoa</taxon>
        <taxon>Nematoda</taxon>
        <taxon>Enoplea</taxon>
        <taxon>Dorylaimia</taxon>
        <taxon>Trichinellida</taxon>
        <taxon>Trichuridae</taxon>
        <taxon>Trichuris</taxon>
    </lineage>
</organism>
<dbReference type="FunFam" id="2.60.40.60:FF:000020">
    <property type="entry name" value="Dachsous cadherin-related 1b"/>
    <property type="match status" value="2"/>
</dbReference>
<keyword evidence="13" id="KW-0325">Glycoprotein</keyword>
<dbReference type="GO" id="GO:0016324">
    <property type="term" value="C:apical plasma membrane"/>
    <property type="evidence" value="ECO:0007669"/>
    <property type="project" value="UniProtKB-SubCell"/>
</dbReference>
<keyword evidence="10" id="KW-1133">Transmembrane helix</keyword>
<dbReference type="GO" id="GO:0022603">
    <property type="term" value="P:regulation of anatomical structure morphogenesis"/>
    <property type="evidence" value="ECO:0007669"/>
    <property type="project" value="UniProtKB-ARBA"/>
</dbReference>
<sequence>MNFIAVLALSCFCVLPAILCRLNRYIFYETVTLKNQCQSSDDPVWRDFESWLKVHRLGKSILWHQFGSLFVHNGSLYFKKPICLDQPLEHTLSGTIYSPLSFHQPFLVTIKFVPPQMVSRRRRHSHRKACELLLNQSRYEVDILEEVEPPVHVLTMRNHRAAGSFAVFSLTGVNNLQSGSLFAINRTSGEIFTTGRLDREQVDRHMLRVTCTEVSHPKQAAVAIVVVSVIDVNDHNPIFEQSNYATMISEAIEPGTSILHIHAHDEDIGPNGQVEYHIAPGQVDCTASGLPFTLGADDGVLRVQKPLDRETCAFYRLEVNACDRSLPVTSRRCSKALVEVTIDDENDNVPQFQMENYYVEINEDVDFRIRPVIAQVVATDQDSGENGQVRYSIVSGNADLRFSIDYITGEVRVVDKLDYQQKNHYELLIRAQDGGHHSRSNTTLLGIRVLDVNDHPPRFYTTLFQESVKEDVPVGHRVLRLIAHDPDSGNNAEIRYSILSQPSEQTLPLQLDELSGWLSVVEPLDHEVMSRIEFTVQARDMGQPPLNSTARVIIHVLDVNDNPPSFPEKFVNVSVEETSPRGKRLLQIKAYDPDGSDSRLDYSIVSGNDDRMFILLNDENNECSLAIDQQLDYRTKAMYFLGLKVTDNGGHSDTMTVQVQVLDVNSPPTFSEQAISVHISEAEPVGSIVTVVRAVDMDDGENARLNYTMDTDSEYFSIDPETGVISLIHPLDRESKSKFDLKISATDNGSPPLSCQIEVEIIIDDVNDNAPRFVESVYRLSVSEDTPVGASLIQLTAVDADYGLNSRITYLLDVEGNENNTFHIDANSGVIRLAYPLDRETIAAYNLTAIAVDKGQPPLLGQVSVIVAVTDVNDNPPKFQQDQYQFDVKENSPRGTVIGHLLAEDPDEGSNAVMVYKIFGGEDAASFEIHSTETETLGVDVLTRTDLDFESDQRTYHFYVQASSGELSSITEVIVRVLDVNDHAPVLNDFNVVIYNYQATNQWSPRKWSGLVGRVPAFDLDINDTLQYRIISGNEAELIELDESNGNLRLASALSTNRPIRLSMRILVSG</sequence>
<dbReference type="PANTHER" id="PTHR24025">
    <property type="entry name" value="DESMOGLEIN FAMILY MEMBER"/>
    <property type="match status" value="1"/>
</dbReference>
<evidence type="ECO:0000256" key="6">
    <source>
        <dbReference type="ARBA" id="ARBA00022729"/>
    </source>
</evidence>
<evidence type="ECO:0000256" key="11">
    <source>
        <dbReference type="ARBA" id="ARBA00023136"/>
    </source>
</evidence>
<comment type="subcellular location">
    <subcellularLocation>
        <location evidence="1">Apical cell membrane</location>
    </subcellularLocation>
    <subcellularLocation>
        <location evidence="2">Cell membrane</location>
        <topology evidence="2">Single-pass type I membrane protein</topology>
    </subcellularLocation>
</comment>
<keyword evidence="9" id="KW-0130">Cell adhesion</keyword>
<dbReference type="Proteomes" id="UP000030758">
    <property type="component" value="Unassembled WGS sequence"/>
</dbReference>
<keyword evidence="3" id="KW-1003">Cell membrane</keyword>
<dbReference type="FunFam" id="2.60.40.60:FF:000029">
    <property type="entry name" value="Cadherin EGF LAG seven-pass G-type receptor 3"/>
    <property type="match status" value="1"/>
</dbReference>
<keyword evidence="7" id="KW-0677">Repeat</keyword>
<dbReference type="Gene3D" id="2.60.40.60">
    <property type="entry name" value="Cadherins"/>
    <property type="match status" value="9"/>
</dbReference>
<gene>
    <name evidence="17" type="ORF">M514_15073</name>
</gene>
<evidence type="ECO:0000313" key="17">
    <source>
        <dbReference type="EMBL" id="KFD72669.1"/>
    </source>
</evidence>
<evidence type="ECO:0000256" key="2">
    <source>
        <dbReference type="ARBA" id="ARBA00004251"/>
    </source>
</evidence>
<protein>
    <recommendedName>
        <fullName evidence="16">Cadherin domain-containing protein</fullName>
    </recommendedName>
</protein>